<keyword evidence="13" id="KW-1185">Reference proteome</keyword>
<organism evidence="12 13">
    <name type="scientific">Paenibacillus hemerocallicola</name>
    <dbReference type="NCBI Taxonomy" id="1172614"/>
    <lineage>
        <taxon>Bacteria</taxon>
        <taxon>Bacillati</taxon>
        <taxon>Bacillota</taxon>
        <taxon>Bacilli</taxon>
        <taxon>Bacillales</taxon>
        <taxon>Paenibacillaceae</taxon>
        <taxon>Paenibacillus</taxon>
    </lineage>
</organism>
<keyword evidence="7" id="KW-0067">ATP-binding</keyword>
<comment type="cofactor">
    <cofactor evidence="1">
        <name>Mg(2+)</name>
        <dbReference type="ChEBI" id="CHEBI:18420"/>
    </cofactor>
</comment>
<evidence type="ECO:0000256" key="2">
    <source>
        <dbReference type="ARBA" id="ARBA00005983"/>
    </source>
</evidence>
<evidence type="ECO:0000259" key="11">
    <source>
        <dbReference type="PROSITE" id="PS50146"/>
    </source>
</evidence>
<evidence type="ECO:0000256" key="5">
    <source>
        <dbReference type="ARBA" id="ARBA00022741"/>
    </source>
</evidence>
<evidence type="ECO:0000256" key="6">
    <source>
        <dbReference type="ARBA" id="ARBA00022777"/>
    </source>
</evidence>
<keyword evidence="3" id="KW-0444">Lipid biosynthesis</keyword>
<dbReference type="PANTHER" id="PTHR12358:SF54">
    <property type="entry name" value="SPHINGOSINE KINASE RELATED PROTEIN"/>
    <property type="match status" value="1"/>
</dbReference>
<dbReference type="PANTHER" id="PTHR12358">
    <property type="entry name" value="SPHINGOSINE KINASE"/>
    <property type="match status" value="1"/>
</dbReference>
<dbReference type="EMBL" id="VDCQ01000012">
    <property type="protein sequence ID" value="TNJ66196.1"/>
    <property type="molecule type" value="Genomic_DNA"/>
</dbReference>
<dbReference type="GO" id="GO:0005524">
    <property type="term" value="F:ATP binding"/>
    <property type="evidence" value="ECO:0007669"/>
    <property type="project" value="UniProtKB-KW"/>
</dbReference>
<feature type="domain" description="DAGKc" evidence="11">
    <location>
        <begin position="20"/>
        <end position="151"/>
    </location>
</feature>
<evidence type="ECO:0000256" key="7">
    <source>
        <dbReference type="ARBA" id="ARBA00022840"/>
    </source>
</evidence>
<dbReference type="InterPro" id="IPR001206">
    <property type="entry name" value="Diacylglycerol_kinase_cat_dom"/>
</dbReference>
<dbReference type="Pfam" id="PF00781">
    <property type="entry name" value="DAGK_cat"/>
    <property type="match status" value="1"/>
</dbReference>
<dbReference type="InterPro" id="IPR005218">
    <property type="entry name" value="Diacylglycerol/lipid_kinase"/>
</dbReference>
<dbReference type="InterPro" id="IPR050187">
    <property type="entry name" value="Lipid_Phosphate_FormReg"/>
</dbReference>
<sequence length="318" mass="34547">MAIGVVKHCIFFGEMIGEEASWRMIKFVINRYSGNGRGEAVWQQVERALRDKGVVYGCTFTERQGHARELAMELAGDANTSAVVAVGGDGTVHEVAGGLAGTAVPLGCIPAGSGNDYARSLSIPQSWESALERVLASKSRPIDTGVINGKIFVISSGIGFDGDVAKITNGSWYKRWLNRIGAGSLSYVVTVLRLLVTYRPCDVRLEVDGIMTSYKNVWLLAVANMPYYGGGMKICPDARDDDGTLHMCLVENIGRLHFLRFFPRVFKGTHVEHPAVHMLSGSKIRIVGTAPMTIHADGEFGGETPADVVVLRERLYVL</sequence>
<reference evidence="12 13" key="1">
    <citation type="submission" date="2019-05" db="EMBL/GenBank/DDBJ databases">
        <title>We sequenced the genome of Paenibacillus hemerocallicola KCTC 33185 for further insight into its adaptation and study the phylogeny of Paenibacillus.</title>
        <authorList>
            <person name="Narsing Rao M.P."/>
        </authorList>
    </citation>
    <scope>NUCLEOTIDE SEQUENCE [LARGE SCALE GENOMIC DNA]</scope>
    <source>
        <strain evidence="12 13">KCTC 33185</strain>
    </source>
</reference>
<evidence type="ECO:0000256" key="9">
    <source>
        <dbReference type="ARBA" id="ARBA00023209"/>
    </source>
</evidence>
<dbReference type="SUPFAM" id="SSF111331">
    <property type="entry name" value="NAD kinase/diacylglycerol kinase-like"/>
    <property type="match status" value="1"/>
</dbReference>
<comment type="similarity">
    <text evidence="2">Belongs to the diacylglycerol/lipid kinase family.</text>
</comment>
<evidence type="ECO:0000256" key="1">
    <source>
        <dbReference type="ARBA" id="ARBA00001946"/>
    </source>
</evidence>
<dbReference type="InterPro" id="IPR017438">
    <property type="entry name" value="ATP-NAD_kinase_N"/>
</dbReference>
<dbReference type="SMART" id="SM00046">
    <property type="entry name" value="DAGKc"/>
    <property type="match status" value="1"/>
</dbReference>
<keyword evidence="8" id="KW-0443">Lipid metabolism</keyword>
<dbReference type="Pfam" id="PF19279">
    <property type="entry name" value="YegS_C"/>
    <property type="match status" value="1"/>
</dbReference>
<dbReference type="Proteomes" id="UP000307943">
    <property type="component" value="Unassembled WGS sequence"/>
</dbReference>
<dbReference type="InterPro" id="IPR045540">
    <property type="entry name" value="YegS/DAGK_C"/>
</dbReference>
<keyword evidence="6 12" id="KW-0418">Kinase</keyword>
<dbReference type="InterPro" id="IPR016064">
    <property type="entry name" value="NAD/diacylglycerol_kinase_sf"/>
</dbReference>
<protein>
    <submittedName>
        <fullName evidence="12">Diacylglycerol kinase family lipid kinase</fullName>
    </submittedName>
</protein>
<dbReference type="NCBIfam" id="TIGR00147">
    <property type="entry name" value="YegS/Rv2252/BmrU family lipid kinase"/>
    <property type="match status" value="1"/>
</dbReference>
<keyword evidence="10" id="KW-1208">Phospholipid metabolism</keyword>
<name>A0A5C4TC71_9BACL</name>
<gene>
    <name evidence="12" type="ORF">FE784_11005</name>
</gene>
<dbReference type="GO" id="GO:0016301">
    <property type="term" value="F:kinase activity"/>
    <property type="evidence" value="ECO:0007669"/>
    <property type="project" value="UniProtKB-KW"/>
</dbReference>
<evidence type="ECO:0000256" key="3">
    <source>
        <dbReference type="ARBA" id="ARBA00022516"/>
    </source>
</evidence>
<keyword evidence="9" id="KW-0594">Phospholipid biosynthesis</keyword>
<dbReference type="Gene3D" id="3.40.50.10330">
    <property type="entry name" value="Probable inorganic polyphosphate/atp-NAD kinase, domain 1"/>
    <property type="match status" value="1"/>
</dbReference>
<dbReference type="Gene3D" id="2.60.200.40">
    <property type="match status" value="1"/>
</dbReference>
<accession>A0A5C4TC71</accession>
<proteinExistence type="inferred from homology"/>
<keyword evidence="5" id="KW-0547">Nucleotide-binding</keyword>
<evidence type="ECO:0000256" key="4">
    <source>
        <dbReference type="ARBA" id="ARBA00022679"/>
    </source>
</evidence>
<dbReference type="OrthoDB" id="9786026at2"/>
<evidence type="ECO:0000313" key="12">
    <source>
        <dbReference type="EMBL" id="TNJ66196.1"/>
    </source>
</evidence>
<keyword evidence="4" id="KW-0808">Transferase</keyword>
<dbReference type="PROSITE" id="PS50146">
    <property type="entry name" value="DAGK"/>
    <property type="match status" value="1"/>
</dbReference>
<evidence type="ECO:0000256" key="10">
    <source>
        <dbReference type="ARBA" id="ARBA00023264"/>
    </source>
</evidence>
<evidence type="ECO:0000256" key="8">
    <source>
        <dbReference type="ARBA" id="ARBA00023098"/>
    </source>
</evidence>
<dbReference type="GO" id="GO:0008654">
    <property type="term" value="P:phospholipid biosynthetic process"/>
    <property type="evidence" value="ECO:0007669"/>
    <property type="project" value="UniProtKB-KW"/>
</dbReference>
<comment type="caution">
    <text evidence="12">The sequence shown here is derived from an EMBL/GenBank/DDBJ whole genome shotgun (WGS) entry which is preliminary data.</text>
</comment>
<dbReference type="AlphaFoldDB" id="A0A5C4TC71"/>
<evidence type="ECO:0000313" key="13">
    <source>
        <dbReference type="Proteomes" id="UP000307943"/>
    </source>
</evidence>